<feature type="region of interest" description="Disordered" evidence="1">
    <location>
        <begin position="489"/>
        <end position="581"/>
    </location>
</feature>
<feature type="compositionally biased region" description="Basic and acidic residues" evidence="1">
    <location>
        <begin position="66"/>
        <end position="85"/>
    </location>
</feature>
<feature type="region of interest" description="Disordered" evidence="1">
    <location>
        <begin position="1"/>
        <end position="320"/>
    </location>
</feature>
<comment type="caution">
    <text evidence="2">The sequence shown here is derived from an EMBL/GenBank/DDBJ whole genome shotgun (WGS) entry which is preliminary data.</text>
</comment>
<feature type="compositionally biased region" description="Polar residues" evidence="1">
    <location>
        <begin position="146"/>
        <end position="155"/>
    </location>
</feature>
<feature type="region of interest" description="Disordered" evidence="1">
    <location>
        <begin position="348"/>
        <end position="434"/>
    </location>
</feature>
<feature type="region of interest" description="Disordered" evidence="1">
    <location>
        <begin position="602"/>
        <end position="638"/>
    </location>
</feature>
<organism evidence="2 3">
    <name type="scientific">Knufia fluminis</name>
    <dbReference type="NCBI Taxonomy" id="191047"/>
    <lineage>
        <taxon>Eukaryota</taxon>
        <taxon>Fungi</taxon>
        <taxon>Dikarya</taxon>
        <taxon>Ascomycota</taxon>
        <taxon>Pezizomycotina</taxon>
        <taxon>Eurotiomycetes</taxon>
        <taxon>Chaetothyriomycetidae</taxon>
        <taxon>Chaetothyriales</taxon>
        <taxon>Trichomeriaceae</taxon>
        <taxon>Knufia</taxon>
    </lineage>
</organism>
<dbReference type="AlphaFoldDB" id="A0AAN8E8Q7"/>
<feature type="compositionally biased region" description="Low complexity" evidence="1">
    <location>
        <begin position="351"/>
        <end position="362"/>
    </location>
</feature>
<feature type="compositionally biased region" description="Polar residues" evidence="1">
    <location>
        <begin position="270"/>
        <end position="281"/>
    </location>
</feature>
<feature type="compositionally biased region" description="Polar residues" evidence="1">
    <location>
        <begin position="299"/>
        <end position="311"/>
    </location>
</feature>
<feature type="compositionally biased region" description="Polar residues" evidence="1">
    <location>
        <begin position="191"/>
        <end position="205"/>
    </location>
</feature>
<feature type="compositionally biased region" description="Basic and acidic residues" evidence="1">
    <location>
        <begin position="206"/>
        <end position="218"/>
    </location>
</feature>
<gene>
    <name evidence="2" type="ORF">OHC33_009935</name>
</gene>
<proteinExistence type="predicted"/>
<feature type="compositionally biased region" description="Low complexity" evidence="1">
    <location>
        <begin position="377"/>
        <end position="389"/>
    </location>
</feature>
<feature type="compositionally biased region" description="Polar residues" evidence="1">
    <location>
        <begin position="36"/>
        <end position="48"/>
    </location>
</feature>
<reference evidence="2 3" key="1">
    <citation type="submission" date="2022-12" db="EMBL/GenBank/DDBJ databases">
        <title>Genomic features and morphological characterization of a novel Knufia sp. strain isolated from spacecraft assembly facility.</title>
        <authorList>
            <person name="Teixeira M."/>
            <person name="Chander A.M."/>
            <person name="Stajich J.E."/>
            <person name="Venkateswaran K."/>
        </authorList>
    </citation>
    <scope>NUCLEOTIDE SEQUENCE [LARGE SCALE GENOMIC DNA]</scope>
    <source>
        <strain evidence="2 3">FJI-L2-BK-P2</strain>
    </source>
</reference>
<name>A0AAN8E8Q7_9EURO</name>
<feature type="compositionally biased region" description="Polar residues" evidence="1">
    <location>
        <begin position="504"/>
        <end position="526"/>
    </location>
</feature>
<feature type="compositionally biased region" description="Polar residues" evidence="1">
    <location>
        <begin position="567"/>
        <end position="579"/>
    </location>
</feature>
<sequence>MRSEDQKRIAAHYGALCGLRAEPDSDSDESTEAKPSPNQEPAASTMSPPTEAVPRPRPESLTLPFENRERESHLVSEDELDRIIRQGEMNHSLPPLPSGIDRSAPAGSLRRSMSTARNTRMSMMSQRTRPASADFSRMVANRAGQPDQSQGTQSALPRDPTLTALPRAPTKNDLMVYPAEADTPAKGRSLGYTSSLRKNLATSNSDRVHGKENDDHAGQKTPQKKGHKRQFSAADMVDSVKKRLKHRNQHDAEYEQARAAVSSPLGGSPVASTRSRYATNRQETDSDSHSSPRNSSQSIDLSRTQTNTKEPPNSLKKSLLKRTWSKTKHAAKLSISISSPLAGSKLKISDPLATPTSTSPLTHGDATGRDIPTPAPSTMTTGTNGTSSTQYYASAEPSPQTDQRAFTPTPTPSNGSGSGPLQQQPSDFEFITGPPPRRGVLTRLGAPPARKELNSVVARQQSRIVDLTLQNNVLVSQIELLRGGVQGMRVDRHGGGNGTDNLHVRTTTTDDAQIPNSSRARLQQTDMPPPPPPPPPPQRPTRTEAFQRVFGGERPLSQEEMQGLNGGTTRRGPQQNCQSFDPEGWRRIMGVRREREVERMDIDGDIEMDVDGSGGDQIGMEIEMDRDDKRKTWMTCDS</sequence>
<feature type="compositionally biased region" description="Polar residues" evidence="1">
    <location>
        <begin position="111"/>
        <end position="129"/>
    </location>
</feature>
<evidence type="ECO:0000313" key="2">
    <source>
        <dbReference type="EMBL" id="KAK5949014.1"/>
    </source>
</evidence>
<keyword evidence="3" id="KW-1185">Reference proteome</keyword>
<dbReference type="EMBL" id="JAKLMC020000040">
    <property type="protein sequence ID" value="KAK5949014.1"/>
    <property type="molecule type" value="Genomic_DNA"/>
</dbReference>
<accession>A0AAN8E8Q7</accession>
<feature type="compositionally biased region" description="Polar residues" evidence="1">
    <location>
        <begin position="397"/>
        <end position="426"/>
    </location>
</feature>
<evidence type="ECO:0000256" key="1">
    <source>
        <dbReference type="SAM" id="MobiDB-lite"/>
    </source>
</evidence>
<evidence type="ECO:0000313" key="3">
    <source>
        <dbReference type="Proteomes" id="UP001316803"/>
    </source>
</evidence>
<dbReference type="Proteomes" id="UP001316803">
    <property type="component" value="Unassembled WGS sequence"/>
</dbReference>
<feature type="compositionally biased region" description="Pro residues" evidence="1">
    <location>
        <begin position="527"/>
        <end position="539"/>
    </location>
</feature>
<protein>
    <submittedName>
        <fullName evidence="2">Uncharacterized protein</fullName>
    </submittedName>
</protein>